<dbReference type="Gene3D" id="3.40.50.300">
    <property type="entry name" value="P-loop containing nucleotide triphosphate hydrolases"/>
    <property type="match status" value="1"/>
</dbReference>
<dbReference type="Pfam" id="PF13732">
    <property type="entry name" value="DrrA1-3_C"/>
    <property type="match status" value="1"/>
</dbReference>
<sequence>MIDISHLTKRFNDKIALDDLTMTLAPGEVMGLIGQNGAGKTTTFRMILNFIQPSSGTISWDQAPISTTRRTQIGFLPEERGLYQKQTIEQQVLYFAQLHGMSKYDAKRKLTELMKRLAVVGKVTDKVQTLSKGNAQKIQLISTIIFEPNFLILDEPFSGLDPVNTALMMQEIKRLQDQGSMILFSSHDMAGVEQLSDQITMLKAGRTVLQGRPTDIRAQFGRTELYLEAPIETASLAKIPGILSIVPRGAGRQIHLADAKVGETIFKLATAKGYIPVFAQEPPTLDAIFREKASTNNQGGL</sequence>
<dbReference type="PROSITE" id="PS50893">
    <property type="entry name" value="ABC_TRANSPORTER_2"/>
    <property type="match status" value="1"/>
</dbReference>
<proteinExistence type="predicted"/>
<evidence type="ECO:0000256" key="1">
    <source>
        <dbReference type="ARBA" id="ARBA00022448"/>
    </source>
</evidence>
<keyword evidence="3" id="KW-0067">ATP-binding</keyword>
<keyword evidence="6" id="KW-1185">Reference proteome</keyword>
<dbReference type="InterPro" id="IPR051782">
    <property type="entry name" value="ABC_Transporter_VariousFunc"/>
</dbReference>
<dbReference type="GO" id="GO:0016887">
    <property type="term" value="F:ATP hydrolysis activity"/>
    <property type="evidence" value="ECO:0007669"/>
    <property type="project" value="InterPro"/>
</dbReference>
<feature type="domain" description="ABC transporter" evidence="4">
    <location>
        <begin position="2"/>
        <end position="229"/>
    </location>
</feature>
<dbReference type="PANTHER" id="PTHR42939">
    <property type="entry name" value="ABC TRANSPORTER ATP-BINDING PROTEIN ALBC-RELATED"/>
    <property type="match status" value="1"/>
</dbReference>
<dbReference type="InterPro" id="IPR017871">
    <property type="entry name" value="ABC_transporter-like_CS"/>
</dbReference>
<dbReference type="InterPro" id="IPR025302">
    <property type="entry name" value="DrrA1/2-like_C"/>
</dbReference>
<dbReference type="InterPro" id="IPR003593">
    <property type="entry name" value="AAA+_ATPase"/>
</dbReference>
<dbReference type="EMBL" id="JQAX01000002">
    <property type="protein sequence ID" value="KRN32189.1"/>
    <property type="molecule type" value="Genomic_DNA"/>
</dbReference>
<dbReference type="Proteomes" id="UP000051296">
    <property type="component" value="Unassembled WGS sequence"/>
</dbReference>
<gene>
    <name evidence="5" type="ORF">IV68_GL000538</name>
</gene>
<evidence type="ECO:0000313" key="6">
    <source>
        <dbReference type="Proteomes" id="UP000051296"/>
    </source>
</evidence>
<keyword evidence="2" id="KW-0547">Nucleotide-binding</keyword>
<dbReference type="InterPro" id="IPR027417">
    <property type="entry name" value="P-loop_NTPase"/>
</dbReference>
<evidence type="ECO:0000259" key="4">
    <source>
        <dbReference type="PROSITE" id="PS50893"/>
    </source>
</evidence>
<keyword evidence="1" id="KW-0813">Transport</keyword>
<reference evidence="5 6" key="1">
    <citation type="journal article" date="2015" name="Genome Announc.">
        <title>Expanding the biotechnology potential of lactobacilli through comparative genomics of 213 strains and associated genera.</title>
        <authorList>
            <person name="Sun Z."/>
            <person name="Harris H.M."/>
            <person name="McCann A."/>
            <person name="Guo C."/>
            <person name="Argimon S."/>
            <person name="Zhang W."/>
            <person name="Yang X."/>
            <person name="Jeffery I.B."/>
            <person name="Cooney J.C."/>
            <person name="Kagawa T.F."/>
            <person name="Liu W."/>
            <person name="Song Y."/>
            <person name="Salvetti E."/>
            <person name="Wrobel A."/>
            <person name="Rasinkangas P."/>
            <person name="Parkhill J."/>
            <person name="Rea M.C."/>
            <person name="O'Sullivan O."/>
            <person name="Ritari J."/>
            <person name="Douillard F.P."/>
            <person name="Paul Ross R."/>
            <person name="Yang R."/>
            <person name="Briner A.E."/>
            <person name="Felis G.E."/>
            <person name="de Vos W.M."/>
            <person name="Barrangou R."/>
            <person name="Klaenhammer T.R."/>
            <person name="Caufield P.W."/>
            <person name="Cui Y."/>
            <person name="Zhang H."/>
            <person name="O'Toole P.W."/>
        </authorList>
    </citation>
    <scope>NUCLEOTIDE SEQUENCE [LARGE SCALE GENOMIC DNA]</scope>
    <source>
        <strain evidence="5 6">DSM 20190</strain>
    </source>
</reference>
<dbReference type="STRING" id="1123500.GCA_000420365_00903"/>
<dbReference type="AlphaFoldDB" id="A0A0R2G5Z8"/>
<dbReference type="PANTHER" id="PTHR42939:SF1">
    <property type="entry name" value="ABC TRANSPORTER ATP-BINDING PROTEIN ALBC-RELATED"/>
    <property type="match status" value="1"/>
</dbReference>
<dbReference type="FunCoup" id="A0A0R2G5Z8">
    <property type="interactions" value="60"/>
</dbReference>
<evidence type="ECO:0000256" key="3">
    <source>
        <dbReference type="ARBA" id="ARBA00022840"/>
    </source>
</evidence>
<dbReference type="RefSeq" id="WP_022791662.1">
    <property type="nucleotide sequence ID" value="NZ_ATUU01000002.1"/>
</dbReference>
<dbReference type="PROSITE" id="PS00211">
    <property type="entry name" value="ABC_TRANSPORTER_1"/>
    <property type="match status" value="1"/>
</dbReference>
<dbReference type="InterPro" id="IPR003439">
    <property type="entry name" value="ABC_transporter-like_ATP-bd"/>
</dbReference>
<dbReference type="OrthoDB" id="9801987at2"/>
<dbReference type="eggNOG" id="COG4152">
    <property type="taxonomic scope" value="Bacteria"/>
</dbReference>
<evidence type="ECO:0000256" key="2">
    <source>
        <dbReference type="ARBA" id="ARBA00022741"/>
    </source>
</evidence>
<comment type="caution">
    <text evidence="5">The sequence shown here is derived from an EMBL/GenBank/DDBJ whole genome shotgun (WGS) entry which is preliminary data.</text>
</comment>
<dbReference type="SUPFAM" id="SSF52540">
    <property type="entry name" value="P-loop containing nucleoside triphosphate hydrolases"/>
    <property type="match status" value="1"/>
</dbReference>
<organism evidence="5 6">
    <name type="scientific">Weissella halotolerans DSM 20190</name>
    <dbReference type="NCBI Taxonomy" id="1123500"/>
    <lineage>
        <taxon>Bacteria</taxon>
        <taxon>Bacillati</taxon>
        <taxon>Bacillota</taxon>
        <taxon>Bacilli</taxon>
        <taxon>Lactobacillales</taxon>
        <taxon>Lactobacillaceae</taxon>
        <taxon>Weissella</taxon>
    </lineage>
</organism>
<dbReference type="SMART" id="SM00382">
    <property type="entry name" value="AAA"/>
    <property type="match status" value="1"/>
</dbReference>
<name>A0A0R2G5Z8_9LACO</name>
<accession>A0A0R2G5Z8</accession>
<evidence type="ECO:0000313" key="5">
    <source>
        <dbReference type="EMBL" id="KRN32189.1"/>
    </source>
</evidence>
<protein>
    <submittedName>
        <fullName evidence="5">ABC transporter ATP binding protein</fullName>
    </submittedName>
</protein>
<dbReference type="GO" id="GO:0005524">
    <property type="term" value="F:ATP binding"/>
    <property type="evidence" value="ECO:0007669"/>
    <property type="project" value="UniProtKB-KW"/>
</dbReference>
<dbReference type="InParanoid" id="A0A0R2G5Z8"/>
<dbReference type="Pfam" id="PF00005">
    <property type="entry name" value="ABC_tran"/>
    <property type="match status" value="1"/>
</dbReference>
<dbReference type="PATRIC" id="fig|1123500.6.peg.541"/>